<sequence length="153" mass="16650">MATVLAMVLTPGPAGAAGAVLWECWPFSGNEQFACTTITSAPAAGVQVLDHNTGQIYTLRNGNSVALWSWSKDKSGQCGVYQNEYVWIIAWQNAGFHWAYIGDHYVKTGEVPDWNDFPDSLDHLGYPGLRGHLGDRYHDGGTGRGTCDIYPNG</sequence>
<name>A0ABS4TSR8_9PSEU</name>
<keyword evidence="3" id="KW-1185">Reference proteome</keyword>
<keyword evidence="1" id="KW-0732">Signal</keyword>
<dbReference type="Proteomes" id="UP001519332">
    <property type="component" value="Unassembled WGS sequence"/>
</dbReference>
<feature type="chain" id="PRO_5046071533" evidence="1">
    <location>
        <begin position="17"/>
        <end position="153"/>
    </location>
</feature>
<proteinExistence type="predicted"/>
<feature type="signal peptide" evidence="1">
    <location>
        <begin position="1"/>
        <end position="16"/>
    </location>
</feature>
<gene>
    <name evidence="2" type="ORF">JOF56_007841</name>
</gene>
<accession>A0ABS4TSR8</accession>
<dbReference type="RefSeq" id="WP_209644399.1">
    <property type="nucleotide sequence ID" value="NZ_JAGINW010000001.1"/>
</dbReference>
<organism evidence="2 3">
    <name type="scientific">Kibdelosporangium banguiense</name>
    <dbReference type="NCBI Taxonomy" id="1365924"/>
    <lineage>
        <taxon>Bacteria</taxon>
        <taxon>Bacillati</taxon>
        <taxon>Actinomycetota</taxon>
        <taxon>Actinomycetes</taxon>
        <taxon>Pseudonocardiales</taxon>
        <taxon>Pseudonocardiaceae</taxon>
        <taxon>Kibdelosporangium</taxon>
    </lineage>
</organism>
<protein>
    <submittedName>
        <fullName evidence="2">Uncharacterized protein</fullName>
    </submittedName>
</protein>
<evidence type="ECO:0000313" key="2">
    <source>
        <dbReference type="EMBL" id="MBP2327456.1"/>
    </source>
</evidence>
<comment type="caution">
    <text evidence="2">The sequence shown here is derived from an EMBL/GenBank/DDBJ whole genome shotgun (WGS) entry which is preliminary data.</text>
</comment>
<evidence type="ECO:0000313" key="3">
    <source>
        <dbReference type="Proteomes" id="UP001519332"/>
    </source>
</evidence>
<dbReference type="EMBL" id="JAGINW010000001">
    <property type="protein sequence ID" value="MBP2327456.1"/>
    <property type="molecule type" value="Genomic_DNA"/>
</dbReference>
<reference evidence="2 3" key="1">
    <citation type="submission" date="2021-03" db="EMBL/GenBank/DDBJ databases">
        <title>Sequencing the genomes of 1000 actinobacteria strains.</title>
        <authorList>
            <person name="Klenk H.-P."/>
        </authorList>
    </citation>
    <scope>NUCLEOTIDE SEQUENCE [LARGE SCALE GENOMIC DNA]</scope>
    <source>
        <strain evidence="2 3">DSM 46670</strain>
    </source>
</reference>
<evidence type="ECO:0000256" key="1">
    <source>
        <dbReference type="SAM" id="SignalP"/>
    </source>
</evidence>